<dbReference type="OrthoDB" id="3734244at2759"/>
<feature type="region of interest" description="Disordered" evidence="1">
    <location>
        <begin position="22"/>
        <end position="125"/>
    </location>
</feature>
<dbReference type="EMBL" id="MU006787">
    <property type="protein sequence ID" value="KAF2639410.1"/>
    <property type="molecule type" value="Genomic_DNA"/>
</dbReference>
<feature type="region of interest" description="Disordered" evidence="1">
    <location>
        <begin position="148"/>
        <end position="173"/>
    </location>
</feature>
<reference evidence="2" key="1">
    <citation type="journal article" date="2020" name="Stud. Mycol.">
        <title>101 Dothideomycetes genomes: a test case for predicting lifestyles and emergence of pathogens.</title>
        <authorList>
            <person name="Haridas S."/>
            <person name="Albert R."/>
            <person name="Binder M."/>
            <person name="Bloem J."/>
            <person name="Labutti K."/>
            <person name="Salamov A."/>
            <person name="Andreopoulos B."/>
            <person name="Baker S."/>
            <person name="Barry K."/>
            <person name="Bills G."/>
            <person name="Bluhm B."/>
            <person name="Cannon C."/>
            <person name="Castanera R."/>
            <person name="Culley D."/>
            <person name="Daum C."/>
            <person name="Ezra D."/>
            <person name="Gonzalez J."/>
            <person name="Henrissat B."/>
            <person name="Kuo A."/>
            <person name="Liang C."/>
            <person name="Lipzen A."/>
            <person name="Lutzoni F."/>
            <person name="Magnuson J."/>
            <person name="Mondo S."/>
            <person name="Nolan M."/>
            <person name="Ohm R."/>
            <person name="Pangilinan J."/>
            <person name="Park H.-J."/>
            <person name="Ramirez L."/>
            <person name="Alfaro M."/>
            <person name="Sun H."/>
            <person name="Tritt A."/>
            <person name="Yoshinaga Y."/>
            <person name="Zwiers L.-H."/>
            <person name="Turgeon B."/>
            <person name="Goodwin S."/>
            <person name="Spatafora J."/>
            <person name="Crous P."/>
            <person name="Grigoriev I."/>
        </authorList>
    </citation>
    <scope>NUCLEOTIDE SEQUENCE</scope>
    <source>
        <strain evidence="2">CBS 473.64</strain>
    </source>
</reference>
<gene>
    <name evidence="2" type="ORF">P280DRAFT_470784</name>
</gene>
<evidence type="ECO:0000313" key="2">
    <source>
        <dbReference type="EMBL" id="KAF2639410.1"/>
    </source>
</evidence>
<feature type="compositionally biased region" description="Polar residues" evidence="1">
    <location>
        <begin position="22"/>
        <end position="86"/>
    </location>
</feature>
<dbReference type="AlphaFoldDB" id="A0A6A6RVP6"/>
<evidence type="ECO:0000256" key="1">
    <source>
        <dbReference type="SAM" id="MobiDB-lite"/>
    </source>
</evidence>
<evidence type="ECO:0000313" key="3">
    <source>
        <dbReference type="Proteomes" id="UP000799753"/>
    </source>
</evidence>
<organism evidence="2 3">
    <name type="scientific">Massarina eburnea CBS 473.64</name>
    <dbReference type="NCBI Taxonomy" id="1395130"/>
    <lineage>
        <taxon>Eukaryota</taxon>
        <taxon>Fungi</taxon>
        <taxon>Dikarya</taxon>
        <taxon>Ascomycota</taxon>
        <taxon>Pezizomycotina</taxon>
        <taxon>Dothideomycetes</taxon>
        <taxon>Pleosporomycetidae</taxon>
        <taxon>Pleosporales</taxon>
        <taxon>Massarineae</taxon>
        <taxon>Massarinaceae</taxon>
        <taxon>Massarina</taxon>
    </lineage>
</organism>
<accession>A0A6A6RVP6</accession>
<sequence length="173" mass="19253">MFHTSPKTTTRQRVVHRAVRSQQAQRFPQHQSLVVTMNPQDNTHRVTSPSIQKEPNISITPDRPISTNETSSDNYTATHQSTNSATPPKSKQSPPQPMFKLGNKSKVRVSADEVHPTQQIGPDGLTVACNRSKTFDTFVAGEKLADAPAEQKKMGHTSQLKRGLAKLFRKSKR</sequence>
<proteinExistence type="predicted"/>
<dbReference type="Proteomes" id="UP000799753">
    <property type="component" value="Unassembled WGS sequence"/>
</dbReference>
<protein>
    <submittedName>
        <fullName evidence="2">Uncharacterized protein</fullName>
    </submittedName>
</protein>
<keyword evidence="3" id="KW-1185">Reference proteome</keyword>
<name>A0A6A6RVP6_9PLEO</name>
<feature type="compositionally biased region" description="Basic residues" evidence="1">
    <location>
        <begin position="163"/>
        <end position="173"/>
    </location>
</feature>